<gene>
    <name evidence="2" type="ORF">METZ01_LOCUS470926</name>
</gene>
<proteinExistence type="predicted"/>
<organism evidence="2">
    <name type="scientific">marine metagenome</name>
    <dbReference type="NCBI Taxonomy" id="408172"/>
    <lineage>
        <taxon>unclassified sequences</taxon>
        <taxon>metagenomes</taxon>
        <taxon>ecological metagenomes</taxon>
    </lineage>
</organism>
<accession>A0A383BDN9</accession>
<feature type="transmembrane region" description="Helical" evidence="1">
    <location>
        <begin position="100"/>
        <end position="126"/>
    </location>
</feature>
<evidence type="ECO:0000256" key="1">
    <source>
        <dbReference type="SAM" id="Phobius"/>
    </source>
</evidence>
<name>A0A383BDN9_9ZZZZ</name>
<reference evidence="2" key="1">
    <citation type="submission" date="2018-05" db="EMBL/GenBank/DDBJ databases">
        <authorList>
            <person name="Lanie J.A."/>
            <person name="Ng W.-L."/>
            <person name="Kazmierczak K.M."/>
            <person name="Andrzejewski T.M."/>
            <person name="Davidsen T.M."/>
            <person name="Wayne K.J."/>
            <person name="Tettelin H."/>
            <person name="Glass J.I."/>
            <person name="Rusch D."/>
            <person name="Podicherti R."/>
            <person name="Tsui H.-C.T."/>
            <person name="Winkler M.E."/>
        </authorList>
    </citation>
    <scope>NUCLEOTIDE SEQUENCE</scope>
</reference>
<feature type="non-terminal residue" evidence="2">
    <location>
        <position position="1"/>
    </location>
</feature>
<dbReference type="AlphaFoldDB" id="A0A383BDN9"/>
<sequence>YRQRLGQYFKRIDASTSNINGSSPYMAARASCLSRLDAMARTAVAASDGQRKTVMGPQQLQLVHKPLVISTRRSYYTPSRQTRSWASGLPPSCRRYSSPYFFLGFGFDLLLPALRAAAAAFLPAAVYA</sequence>
<protein>
    <submittedName>
        <fullName evidence="2">Uncharacterized protein</fullName>
    </submittedName>
</protein>
<dbReference type="EMBL" id="UINC01199575">
    <property type="protein sequence ID" value="SVE18072.1"/>
    <property type="molecule type" value="Genomic_DNA"/>
</dbReference>
<keyword evidence="1" id="KW-0812">Transmembrane</keyword>
<keyword evidence="1" id="KW-1133">Transmembrane helix</keyword>
<evidence type="ECO:0000313" key="2">
    <source>
        <dbReference type="EMBL" id="SVE18072.1"/>
    </source>
</evidence>
<keyword evidence="1" id="KW-0472">Membrane</keyword>